<keyword evidence="2" id="KW-1133">Transmembrane helix</keyword>
<reference evidence="3" key="1">
    <citation type="journal article" date="2023" name="IMA Fungus">
        <title>Comparative genomic study of the Penicillium genus elucidates a diverse pangenome and 15 lateral gene transfer events.</title>
        <authorList>
            <person name="Petersen C."/>
            <person name="Sorensen T."/>
            <person name="Nielsen M.R."/>
            <person name="Sondergaard T.E."/>
            <person name="Sorensen J.L."/>
            <person name="Fitzpatrick D.A."/>
            <person name="Frisvad J.C."/>
            <person name="Nielsen K.L."/>
        </authorList>
    </citation>
    <scope>NUCLEOTIDE SEQUENCE</scope>
    <source>
        <strain evidence="3">IBT 15450</strain>
    </source>
</reference>
<gene>
    <name evidence="3" type="ORF">N7460_001716</name>
</gene>
<accession>A0AAD6IIG5</accession>
<feature type="compositionally biased region" description="Pro residues" evidence="1">
    <location>
        <begin position="126"/>
        <end position="135"/>
    </location>
</feature>
<keyword evidence="2" id="KW-0812">Transmembrane</keyword>
<evidence type="ECO:0000313" key="4">
    <source>
        <dbReference type="Proteomes" id="UP001219568"/>
    </source>
</evidence>
<reference evidence="3" key="2">
    <citation type="submission" date="2023-01" db="EMBL/GenBank/DDBJ databases">
        <authorList>
            <person name="Petersen C."/>
        </authorList>
    </citation>
    <scope>NUCLEOTIDE SEQUENCE</scope>
    <source>
        <strain evidence="3">IBT 15450</strain>
    </source>
</reference>
<keyword evidence="2" id="KW-0472">Membrane</keyword>
<dbReference type="EMBL" id="JAQJZL010000002">
    <property type="protein sequence ID" value="KAJ6051182.1"/>
    <property type="molecule type" value="Genomic_DNA"/>
</dbReference>
<feature type="transmembrane region" description="Helical" evidence="2">
    <location>
        <begin position="18"/>
        <end position="38"/>
    </location>
</feature>
<keyword evidence="4" id="KW-1185">Reference proteome</keyword>
<feature type="region of interest" description="Disordered" evidence="1">
    <location>
        <begin position="81"/>
        <end position="108"/>
    </location>
</feature>
<organism evidence="3 4">
    <name type="scientific">Penicillium canescens</name>
    <dbReference type="NCBI Taxonomy" id="5083"/>
    <lineage>
        <taxon>Eukaryota</taxon>
        <taxon>Fungi</taxon>
        <taxon>Dikarya</taxon>
        <taxon>Ascomycota</taxon>
        <taxon>Pezizomycotina</taxon>
        <taxon>Eurotiomycetes</taxon>
        <taxon>Eurotiomycetidae</taxon>
        <taxon>Eurotiales</taxon>
        <taxon>Aspergillaceae</taxon>
        <taxon>Penicillium</taxon>
    </lineage>
</organism>
<evidence type="ECO:0000313" key="3">
    <source>
        <dbReference type="EMBL" id="KAJ6051182.1"/>
    </source>
</evidence>
<protein>
    <submittedName>
        <fullName evidence="3">Uncharacterized protein</fullName>
    </submittedName>
</protein>
<name>A0AAD6IIG5_PENCN</name>
<dbReference type="Proteomes" id="UP001219568">
    <property type="component" value="Unassembled WGS sequence"/>
</dbReference>
<evidence type="ECO:0000256" key="2">
    <source>
        <dbReference type="SAM" id="Phobius"/>
    </source>
</evidence>
<dbReference type="AlphaFoldDB" id="A0AAD6IIG5"/>
<proteinExistence type="predicted"/>
<feature type="region of interest" description="Disordered" evidence="1">
    <location>
        <begin position="122"/>
        <end position="144"/>
    </location>
</feature>
<sequence length="332" mass="36225">MDHKPIPTGSFPIPLPKALYLIGALVYLQLLYLVSHIARPLSNSRREFPPFGQHIDRVEAAIINSIIGAIPLSTYSSATATGQQSRFSRRNGLLDETDGRNSTSLHPSWLQAMPPNNYRFSIHGPNHPPPPPQTHPRPGSSVYDTVRKIGSSTRGSISSITSSAMERIFRRPFPSAGSQPISGVALNRNLDGPPTDVEEQMLREDTAQPVQALNLFMGLNEDLPFPVSASVPARIADHFSDPGPAVGMGFSGRWKGRGRALQPGSGILPVPFGQINDEDLETVQMNRSPKYQSIESYPGKFPVSDHLEYSSLATAYAVRGRGTTSVRPFSDY</sequence>
<evidence type="ECO:0000256" key="1">
    <source>
        <dbReference type="SAM" id="MobiDB-lite"/>
    </source>
</evidence>
<comment type="caution">
    <text evidence="3">The sequence shown here is derived from an EMBL/GenBank/DDBJ whole genome shotgun (WGS) entry which is preliminary data.</text>
</comment>